<feature type="non-terminal residue" evidence="1">
    <location>
        <position position="9"/>
    </location>
</feature>
<evidence type="ECO:0000313" key="2">
    <source>
        <dbReference type="Proteomes" id="UP000663848"/>
    </source>
</evidence>
<organism evidence="1 2">
    <name type="scientific">Rotaria socialis</name>
    <dbReference type="NCBI Taxonomy" id="392032"/>
    <lineage>
        <taxon>Eukaryota</taxon>
        <taxon>Metazoa</taxon>
        <taxon>Spiralia</taxon>
        <taxon>Gnathifera</taxon>
        <taxon>Rotifera</taxon>
        <taxon>Eurotatoria</taxon>
        <taxon>Bdelloidea</taxon>
        <taxon>Philodinida</taxon>
        <taxon>Philodinidae</taxon>
        <taxon>Rotaria</taxon>
    </lineage>
</organism>
<comment type="caution">
    <text evidence="1">The sequence shown here is derived from an EMBL/GenBank/DDBJ whole genome shotgun (WGS) entry which is preliminary data.</text>
</comment>
<sequence length="9" mass="1010">MGSSNKNWS</sequence>
<evidence type="ECO:0000313" key="1">
    <source>
        <dbReference type="EMBL" id="CAF4990140.1"/>
    </source>
</evidence>
<reference evidence="1" key="1">
    <citation type="submission" date="2021-02" db="EMBL/GenBank/DDBJ databases">
        <authorList>
            <person name="Nowell W R."/>
        </authorList>
    </citation>
    <scope>NUCLEOTIDE SEQUENCE</scope>
</reference>
<name>A0A822A0Z3_9BILA</name>
<protein>
    <submittedName>
        <fullName evidence="1">Uncharacterized protein</fullName>
    </submittedName>
</protein>
<dbReference type="Proteomes" id="UP000663848">
    <property type="component" value="Unassembled WGS sequence"/>
</dbReference>
<gene>
    <name evidence="1" type="ORF">QYT958_LOCUS37018</name>
</gene>
<accession>A0A822A0Z3</accession>
<dbReference type="EMBL" id="CAJOBR010030264">
    <property type="protein sequence ID" value="CAF4990140.1"/>
    <property type="molecule type" value="Genomic_DNA"/>
</dbReference>
<proteinExistence type="predicted"/>